<keyword evidence="1" id="KW-0812">Transmembrane</keyword>
<dbReference type="RefSeq" id="WP_245378201.1">
    <property type="nucleotide sequence ID" value="NZ_JAGINW010000001.1"/>
</dbReference>
<sequence length="416" mass="45120">MIGFGGFRRNRSIRLTEQVSRWQLWDVGRSLIGYVLAVDLIAAGGVAYSFAWTPIDQANWFVFGMLMIGVVLYTEASRPIEREPRVRTSTPHLDANSVWTFAAVLLLHPGLAAIVIVTCYTALWFRVGRRIVYRQVFSVSATVLSGQAAYLFLAEAGHQSFADTTRSPTGFAVVVAAGCLFLLINTVLITTAVLSTMPGARLREALAEPGDYALEAATIGLGVLMAWAVVDWPIAVLLITAITLVLHRSVLIRHLREKARADGKTGLLKADAWAESVTMALTRRSPSAGLLMIDIDHFKRVNDEYGHLVGDEVLRAVAGTLKAEVRASDVVGRYGGDEFVVFLPATTATDAMAIAERIRRRVAENAPRSTMDCSVSIGISARDDGNSTLDDLLHAADLALYEAKDAGRNRSAMSTA</sequence>
<dbReference type="InterPro" id="IPR050469">
    <property type="entry name" value="Diguanylate_Cyclase"/>
</dbReference>
<feature type="transmembrane region" description="Helical" evidence="1">
    <location>
        <begin position="58"/>
        <end position="76"/>
    </location>
</feature>
<proteinExistence type="predicted"/>
<feature type="transmembrane region" description="Helical" evidence="1">
    <location>
        <begin position="217"/>
        <end position="246"/>
    </location>
</feature>
<dbReference type="EMBL" id="JAGINW010000001">
    <property type="protein sequence ID" value="MBP2321374.1"/>
    <property type="molecule type" value="Genomic_DNA"/>
</dbReference>
<evidence type="ECO:0000313" key="3">
    <source>
        <dbReference type="EMBL" id="MBP2321374.1"/>
    </source>
</evidence>
<protein>
    <submittedName>
        <fullName evidence="3">Diguanylate cyclase (GGDEF)-like protein</fullName>
    </submittedName>
</protein>
<dbReference type="InterPro" id="IPR043128">
    <property type="entry name" value="Rev_trsase/Diguanyl_cyclase"/>
</dbReference>
<dbReference type="CDD" id="cd01949">
    <property type="entry name" value="GGDEF"/>
    <property type="match status" value="1"/>
</dbReference>
<dbReference type="Proteomes" id="UP001519332">
    <property type="component" value="Unassembled WGS sequence"/>
</dbReference>
<evidence type="ECO:0000313" key="4">
    <source>
        <dbReference type="Proteomes" id="UP001519332"/>
    </source>
</evidence>
<evidence type="ECO:0000259" key="2">
    <source>
        <dbReference type="PROSITE" id="PS50887"/>
    </source>
</evidence>
<dbReference type="PROSITE" id="PS50887">
    <property type="entry name" value="GGDEF"/>
    <property type="match status" value="1"/>
</dbReference>
<reference evidence="3 4" key="1">
    <citation type="submission" date="2021-03" db="EMBL/GenBank/DDBJ databases">
        <title>Sequencing the genomes of 1000 actinobacteria strains.</title>
        <authorList>
            <person name="Klenk H.-P."/>
        </authorList>
    </citation>
    <scope>NUCLEOTIDE SEQUENCE [LARGE SCALE GENOMIC DNA]</scope>
    <source>
        <strain evidence="3 4">DSM 46670</strain>
    </source>
</reference>
<feature type="transmembrane region" description="Helical" evidence="1">
    <location>
        <begin position="173"/>
        <end position="197"/>
    </location>
</feature>
<dbReference type="PANTHER" id="PTHR45138:SF9">
    <property type="entry name" value="DIGUANYLATE CYCLASE DGCM-RELATED"/>
    <property type="match status" value="1"/>
</dbReference>
<keyword evidence="1" id="KW-0472">Membrane</keyword>
<dbReference type="Gene3D" id="3.30.70.270">
    <property type="match status" value="1"/>
</dbReference>
<evidence type="ECO:0000256" key="1">
    <source>
        <dbReference type="SAM" id="Phobius"/>
    </source>
</evidence>
<feature type="transmembrane region" description="Helical" evidence="1">
    <location>
        <begin position="131"/>
        <end position="153"/>
    </location>
</feature>
<dbReference type="SUPFAM" id="SSF55073">
    <property type="entry name" value="Nucleotide cyclase"/>
    <property type="match status" value="1"/>
</dbReference>
<accession>A0ABS4TAC2</accession>
<organism evidence="3 4">
    <name type="scientific">Kibdelosporangium banguiense</name>
    <dbReference type="NCBI Taxonomy" id="1365924"/>
    <lineage>
        <taxon>Bacteria</taxon>
        <taxon>Bacillati</taxon>
        <taxon>Actinomycetota</taxon>
        <taxon>Actinomycetes</taxon>
        <taxon>Pseudonocardiales</taxon>
        <taxon>Pseudonocardiaceae</taxon>
        <taxon>Kibdelosporangium</taxon>
    </lineage>
</organism>
<keyword evidence="4" id="KW-1185">Reference proteome</keyword>
<dbReference type="NCBIfam" id="TIGR00254">
    <property type="entry name" value="GGDEF"/>
    <property type="match status" value="1"/>
</dbReference>
<dbReference type="PANTHER" id="PTHR45138">
    <property type="entry name" value="REGULATORY COMPONENTS OF SENSORY TRANSDUCTION SYSTEM"/>
    <property type="match status" value="1"/>
</dbReference>
<dbReference type="Pfam" id="PF00990">
    <property type="entry name" value="GGDEF"/>
    <property type="match status" value="1"/>
</dbReference>
<gene>
    <name evidence="3" type="ORF">JOF56_001759</name>
</gene>
<comment type="caution">
    <text evidence="3">The sequence shown here is derived from an EMBL/GenBank/DDBJ whole genome shotgun (WGS) entry which is preliminary data.</text>
</comment>
<dbReference type="InterPro" id="IPR000160">
    <property type="entry name" value="GGDEF_dom"/>
</dbReference>
<name>A0ABS4TAC2_9PSEU</name>
<keyword evidence="1" id="KW-1133">Transmembrane helix</keyword>
<dbReference type="SMART" id="SM00267">
    <property type="entry name" value="GGDEF"/>
    <property type="match status" value="1"/>
</dbReference>
<feature type="transmembrane region" description="Helical" evidence="1">
    <location>
        <begin position="97"/>
        <end position="125"/>
    </location>
</feature>
<feature type="transmembrane region" description="Helical" evidence="1">
    <location>
        <begin position="31"/>
        <end position="52"/>
    </location>
</feature>
<feature type="domain" description="GGDEF" evidence="2">
    <location>
        <begin position="286"/>
        <end position="416"/>
    </location>
</feature>
<dbReference type="InterPro" id="IPR029787">
    <property type="entry name" value="Nucleotide_cyclase"/>
</dbReference>